<dbReference type="InterPro" id="IPR043502">
    <property type="entry name" value="DNA/RNA_pol_sf"/>
</dbReference>
<evidence type="ECO:0000313" key="1">
    <source>
        <dbReference type="EMBL" id="WRP17780.1"/>
    </source>
</evidence>
<dbReference type="EMBL" id="CP141615">
    <property type="protein sequence ID" value="WRP17780.1"/>
    <property type="molecule type" value="Genomic_DNA"/>
</dbReference>
<accession>A0ABZ1BZ31</accession>
<protein>
    <recommendedName>
        <fullName evidence="3">UmuC domain-containing protein</fullName>
    </recommendedName>
</protein>
<sequence>MAGLAYLYVPHPPADTPGLDRLWDALVQLGAVVEPDGAQGGFFELAGLDEGEEAVRRVTGTVARILPFRHAVGVASTRLVAKAAALSLAEYASAAASPGSSPARAALRIVAGEEEARAFLEGLPLRLFWICPASVRETLTILGFHTVGEIARVGPDPLFSRFGRLGWQIWRWSQGIDPSRVFPAYPPPSIVRTLDLDPEGGAGPADRAAAIRAVRMWAADIAAIVERRRQVPSALGLRMTLELPRHLSRGAPEALVQESIRLGEGRYGRRALEDLAEQLLARVLRQAHPWLDRGATPRRLELIGTSLRPGQVRQDTLFDARRPSAVRQDRMADVVRLVNLRVGAGAIRIGDGDLEEPGLARREAMLALIEQGVGLA</sequence>
<dbReference type="SUPFAM" id="SSF56672">
    <property type="entry name" value="DNA/RNA polymerases"/>
    <property type="match status" value="1"/>
</dbReference>
<organism evidence="1 2">
    <name type="scientific">Carboxydichorda subterranea</name>
    <dbReference type="NCBI Taxonomy" id="3109565"/>
    <lineage>
        <taxon>Bacteria</taxon>
        <taxon>Bacillati</taxon>
        <taxon>Bacillota</taxon>
        <taxon>Limnochordia</taxon>
        <taxon>Limnochordales</taxon>
        <taxon>Geochordaceae</taxon>
        <taxon>Carboxydichorda</taxon>
    </lineage>
</organism>
<proteinExistence type="predicted"/>
<gene>
    <name evidence="1" type="ORF">U7230_01865</name>
</gene>
<dbReference type="Gene3D" id="1.10.150.20">
    <property type="entry name" value="5' to 3' exonuclease, C-terminal subdomain"/>
    <property type="match status" value="1"/>
</dbReference>
<reference evidence="1 2" key="1">
    <citation type="journal article" date="2024" name="Front. Microbiol.">
        <title>Novel thermophilic genera Geochorda gen. nov. and Carboxydochorda gen. nov. from the deep terrestrial subsurface reveal the ecophysiological diversity in the class Limnochordia.</title>
        <authorList>
            <person name="Karnachuk O.V."/>
            <person name="Lukina A.P."/>
            <person name="Avakyan M.R."/>
            <person name="Kadnikov V.V."/>
            <person name="Begmatov S."/>
            <person name="Beletsky A.V."/>
            <person name="Vlasova K.G."/>
            <person name="Novikov A.A."/>
            <person name="Shcherbakova V.A."/>
            <person name="Mardanov A.V."/>
            <person name="Ravin N.V."/>
        </authorList>
    </citation>
    <scope>NUCLEOTIDE SEQUENCE [LARGE SCALE GENOMIC DNA]</scope>
    <source>
        <strain evidence="1 2">L945</strain>
    </source>
</reference>
<dbReference type="RefSeq" id="WP_324717050.1">
    <property type="nucleotide sequence ID" value="NZ_CP141615.1"/>
</dbReference>
<dbReference type="Proteomes" id="UP001332192">
    <property type="component" value="Chromosome"/>
</dbReference>
<name>A0ABZ1BZ31_9FIRM</name>
<evidence type="ECO:0008006" key="3">
    <source>
        <dbReference type="Google" id="ProtNLM"/>
    </source>
</evidence>
<evidence type="ECO:0000313" key="2">
    <source>
        <dbReference type="Proteomes" id="UP001332192"/>
    </source>
</evidence>
<keyword evidence="2" id="KW-1185">Reference proteome</keyword>